<keyword evidence="6" id="KW-1185">Reference proteome</keyword>
<evidence type="ECO:0000256" key="3">
    <source>
        <dbReference type="PROSITE-ProRule" id="PRU01282"/>
    </source>
</evidence>
<evidence type="ECO:0000313" key="6">
    <source>
        <dbReference type="Proteomes" id="UP000285478"/>
    </source>
</evidence>
<evidence type="ECO:0000256" key="4">
    <source>
        <dbReference type="RuleBase" id="RU362029"/>
    </source>
</evidence>
<gene>
    <name evidence="5" type="primary">arsC</name>
    <name evidence="5" type="ORF">EPV75_06645</name>
</gene>
<dbReference type="NCBIfam" id="TIGR00014">
    <property type="entry name" value="arsC"/>
    <property type="match status" value="1"/>
</dbReference>
<dbReference type="GO" id="GO:0008794">
    <property type="term" value="F:arsenate reductase (glutaredoxin) activity"/>
    <property type="evidence" value="ECO:0007669"/>
    <property type="project" value="UniProtKB-UniRule"/>
</dbReference>
<sequence length="118" mass="13445">MKHAIIYHNPRCSKSRQTRTLLEENGFEIEEVRYLDTPPTVEMMDTLCDLLGVAPTEIVRTGEAEFKALGLSLKDNATNRQAWLEILHQHPKLIQRPIVRIGDKAVIGRPPENVLSLF</sequence>
<keyword evidence="2 4" id="KW-0560">Oxidoreductase</keyword>
<dbReference type="InterPro" id="IPR006659">
    <property type="entry name" value="Arsenate_reductase"/>
</dbReference>
<dbReference type="PANTHER" id="PTHR30041:SF4">
    <property type="entry name" value="ARSENATE REDUCTASE"/>
    <property type="match status" value="1"/>
</dbReference>
<dbReference type="SUPFAM" id="SSF52833">
    <property type="entry name" value="Thioredoxin-like"/>
    <property type="match status" value="1"/>
</dbReference>
<dbReference type="AlphaFoldDB" id="A0A410H359"/>
<dbReference type="Gene3D" id="3.40.30.10">
    <property type="entry name" value="Glutaredoxin"/>
    <property type="match status" value="1"/>
</dbReference>
<evidence type="ECO:0000313" key="5">
    <source>
        <dbReference type="EMBL" id="QAB15365.1"/>
    </source>
</evidence>
<dbReference type="Pfam" id="PF03960">
    <property type="entry name" value="ArsC"/>
    <property type="match status" value="1"/>
</dbReference>
<dbReference type="InterPro" id="IPR006660">
    <property type="entry name" value="Arsenate_reductase-like"/>
</dbReference>
<reference evidence="5 6" key="1">
    <citation type="journal article" date="2018" name="Environ. Microbiol.">
        <title>Genomes of ubiquitous marine and hypersaline Hydrogenovibrio, Thiomicrorhabdus and Thiomicrospira spp. encode a diversity of mechanisms to sustain chemolithoautotrophy in heterogeneous environments.</title>
        <authorList>
            <person name="Scott K.M."/>
            <person name="Williams J."/>
            <person name="Porter C.M.B."/>
            <person name="Russel S."/>
            <person name="Harmer T.L."/>
            <person name="Paul J.H."/>
            <person name="Antonen K.M."/>
            <person name="Bridges M.K."/>
            <person name="Camper G.J."/>
            <person name="Campla C.K."/>
            <person name="Casella L.G."/>
            <person name="Chase E."/>
            <person name="Conrad J.W."/>
            <person name="Cruz M.C."/>
            <person name="Dunlap D.S."/>
            <person name="Duran L."/>
            <person name="Fahsbender E.M."/>
            <person name="Goldsmith D.B."/>
            <person name="Keeley R.F."/>
            <person name="Kondoff M.R."/>
            <person name="Kussy B.I."/>
            <person name="Lane M.K."/>
            <person name="Lawler S."/>
            <person name="Leigh B.A."/>
            <person name="Lewis C."/>
            <person name="Lostal L.M."/>
            <person name="Marking D."/>
            <person name="Mancera P.A."/>
            <person name="McClenthan E.C."/>
            <person name="McIntyre E.A."/>
            <person name="Mine J.A."/>
            <person name="Modi S."/>
            <person name="Moore B.D."/>
            <person name="Morgan W.A."/>
            <person name="Nelson K.M."/>
            <person name="Nguyen K.N."/>
            <person name="Ogburn N."/>
            <person name="Parrino D.G."/>
            <person name="Pedapudi A.D."/>
            <person name="Pelham R.P."/>
            <person name="Preece A.M."/>
            <person name="Rampersad E.A."/>
            <person name="Richardson J.C."/>
            <person name="Rodgers C.M."/>
            <person name="Schaffer B.L."/>
            <person name="Sheridan N.E."/>
            <person name="Solone M.R."/>
            <person name="Staley Z.R."/>
            <person name="Tabuchi M."/>
            <person name="Waide R.J."/>
            <person name="Wanjugi P.W."/>
            <person name="Young S."/>
            <person name="Clum A."/>
            <person name="Daum C."/>
            <person name="Huntemann M."/>
            <person name="Ivanova N."/>
            <person name="Kyrpides N."/>
            <person name="Mikhailova N."/>
            <person name="Palaniappan K."/>
            <person name="Pillay M."/>
            <person name="Reddy T.B.K."/>
            <person name="Shapiro N."/>
            <person name="Stamatis D."/>
            <person name="Varghese N."/>
            <person name="Woyke T."/>
            <person name="Boden R."/>
            <person name="Freyermuth S.K."/>
            <person name="Kerfeld C.A."/>
        </authorList>
    </citation>
    <scope>NUCLEOTIDE SEQUENCE [LARGE SCALE GENOMIC DNA]</scope>
    <source>
        <strain evidence="5 6">JR-2</strain>
    </source>
</reference>
<dbReference type="PROSITE" id="PS51353">
    <property type="entry name" value="ARSC"/>
    <property type="match status" value="1"/>
</dbReference>
<dbReference type="RefSeq" id="WP_128384874.1">
    <property type="nucleotide sequence ID" value="NZ_CP035033.1"/>
</dbReference>
<evidence type="ECO:0000256" key="2">
    <source>
        <dbReference type="ARBA" id="ARBA00023002"/>
    </source>
</evidence>
<evidence type="ECO:0000256" key="1">
    <source>
        <dbReference type="ARBA" id="ARBA00007198"/>
    </source>
</evidence>
<dbReference type="PANTHER" id="PTHR30041">
    <property type="entry name" value="ARSENATE REDUCTASE"/>
    <property type="match status" value="1"/>
</dbReference>
<comment type="catalytic activity">
    <reaction evidence="4">
        <text>[glutaredoxin]-dithiol + arsenate + glutathione + H(+) = glutathionyl-S-S-[glutaredoxin] + arsenite + H2O</text>
        <dbReference type="Rhea" id="RHEA:22016"/>
        <dbReference type="Rhea" id="RHEA-COMP:10729"/>
        <dbReference type="Rhea" id="RHEA-COMP:17668"/>
        <dbReference type="ChEBI" id="CHEBI:15377"/>
        <dbReference type="ChEBI" id="CHEBI:15378"/>
        <dbReference type="ChEBI" id="CHEBI:29242"/>
        <dbReference type="ChEBI" id="CHEBI:29950"/>
        <dbReference type="ChEBI" id="CHEBI:48597"/>
        <dbReference type="ChEBI" id="CHEBI:57925"/>
        <dbReference type="ChEBI" id="CHEBI:146199"/>
        <dbReference type="EC" id="1.20.4.1"/>
    </reaction>
</comment>
<protein>
    <recommendedName>
        <fullName evidence="4">Arsenate reductase</fullName>
        <ecNumber evidence="4">1.20.4.1</ecNumber>
    </recommendedName>
</protein>
<dbReference type="Proteomes" id="UP000285478">
    <property type="component" value="Chromosome"/>
</dbReference>
<name>A0A410H359_9GAMM</name>
<comment type="similarity">
    <text evidence="1 3 4">Belongs to the ArsC family.</text>
</comment>
<dbReference type="InterPro" id="IPR036249">
    <property type="entry name" value="Thioredoxin-like_sf"/>
</dbReference>
<accession>A0A410H359</accession>
<dbReference type="EC" id="1.20.4.1" evidence="4"/>
<organism evidence="5 6">
    <name type="scientific">Hydrogenovibrio thermophilus</name>
    <dbReference type="NCBI Taxonomy" id="265883"/>
    <lineage>
        <taxon>Bacteria</taxon>
        <taxon>Pseudomonadati</taxon>
        <taxon>Pseudomonadota</taxon>
        <taxon>Gammaproteobacteria</taxon>
        <taxon>Thiotrichales</taxon>
        <taxon>Piscirickettsiaceae</taxon>
        <taxon>Hydrogenovibrio</taxon>
    </lineage>
</organism>
<dbReference type="EMBL" id="CP035033">
    <property type="protein sequence ID" value="QAB15365.1"/>
    <property type="molecule type" value="Genomic_DNA"/>
</dbReference>
<proteinExistence type="inferred from homology"/>
<dbReference type="KEGG" id="htr:EPV75_06645"/>
<dbReference type="CDD" id="cd03034">
    <property type="entry name" value="ArsC_ArsC"/>
    <property type="match status" value="1"/>
</dbReference>